<accession>X0WZ89</accession>
<evidence type="ECO:0008006" key="3">
    <source>
        <dbReference type="Google" id="ProtNLM"/>
    </source>
</evidence>
<dbReference type="SMART" id="SM00882">
    <property type="entry name" value="CoA_trans"/>
    <property type="match status" value="1"/>
</dbReference>
<proteinExistence type="predicted"/>
<organism evidence="2">
    <name type="scientific">marine sediment metagenome</name>
    <dbReference type="NCBI Taxonomy" id="412755"/>
    <lineage>
        <taxon>unclassified sequences</taxon>
        <taxon>metagenomes</taxon>
        <taxon>ecological metagenomes</taxon>
    </lineage>
</organism>
<dbReference type="PANTHER" id="PTHR13707">
    <property type="entry name" value="KETOACID-COENZYME A TRANSFERASE"/>
    <property type="match status" value="1"/>
</dbReference>
<reference evidence="2" key="1">
    <citation type="journal article" date="2014" name="Front. Microbiol.">
        <title>High frequency of phylogenetically diverse reductive dehalogenase-homologous genes in deep subseafloor sedimentary metagenomes.</title>
        <authorList>
            <person name="Kawai M."/>
            <person name="Futagami T."/>
            <person name="Toyoda A."/>
            <person name="Takaki Y."/>
            <person name="Nishi S."/>
            <person name="Hori S."/>
            <person name="Arai W."/>
            <person name="Tsubouchi T."/>
            <person name="Morono Y."/>
            <person name="Uchiyama I."/>
            <person name="Ito T."/>
            <person name="Fujiyama A."/>
            <person name="Inagaki F."/>
            <person name="Takami H."/>
        </authorList>
    </citation>
    <scope>NUCLEOTIDE SEQUENCE</scope>
    <source>
        <strain evidence="2">Expedition CK06-06</strain>
    </source>
</reference>
<dbReference type="Gene3D" id="3.40.1080.10">
    <property type="entry name" value="Glutaconate Coenzyme A-transferase"/>
    <property type="match status" value="1"/>
</dbReference>
<dbReference type="Pfam" id="PF01144">
    <property type="entry name" value="CoA_trans"/>
    <property type="match status" value="1"/>
</dbReference>
<dbReference type="PANTHER" id="PTHR13707:SF60">
    <property type="entry name" value="ACETATE COA-TRANSFERASE SUBUNIT ALPHA"/>
    <property type="match status" value="1"/>
</dbReference>
<dbReference type="EMBL" id="BARS01035395">
    <property type="protein sequence ID" value="GAG18046.1"/>
    <property type="molecule type" value="Genomic_DNA"/>
</dbReference>
<sequence length="187" mass="20055">SNFVPAGREVLFHAEIGVLGYGEMTAPGEGDPELVNASGQTVREQPGMSCFDHAEAFVMIRGGHIDISVMGAFQVSEKGDLANYMVPERQIGVIGGAMDLASGAKKLIVTMNHTTKDGKPRIVKKCSYPLTAINCVNLIVTDIAVVEVTDRGLVLKEVAPGWTPEEVQSLTEPTLIIDPDCQEMVLM</sequence>
<protein>
    <recommendedName>
        <fullName evidence="3">Succinyl-CoA--3-ketoacid-CoA transferase</fullName>
    </recommendedName>
</protein>
<evidence type="ECO:0000313" key="2">
    <source>
        <dbReference type="EMBL" id="GAG18046.1"/>
    </source>
</evidence>
<feature type="non-terminal residue" evidence="2">
    <location>
        <position position="1"/>
    </location>
</feature>
<dbReference type="InterPro" id="IPR004165">
    <property type="entry name" value="CoA_trans_fam_I"/>
</dbReference>
<dbReference type="SUPFAM" id="SSF100950">
    <property type="entry name" value="NagB/RpiA/CoA transferase-like"/>
    <property type="match status" value="1"/>
</dbReference>
<dbReference type="AlphaFoldDB" id="X0WZ89"/>
<dbReference type="InterPro" id="IPR037171">
    <property type="entry name" value="NagB/RpiA_transferase-like"/>
</dbReference>
<evidence type="ECO:0000256" key="1">
    <source>
        <dbReference type="ARBA" id="ARBA00022679"/>
    </source>
</evidence>
<gene>
    <name evidence="2" type="ORF">S01H1_54536</name>
</gene>
<keyword evidence="1" id="KW-0808">Transferase</keyword>
<dbReference type="GO" id="GO:0008410">
    <property type="term" value="F:CoA-transferase activity"/>
    <property type="evidence" value="ECO:0007669"/>
    <property type="project" value="InterPro"/>
</dbReference>
<name>X0WZ89_9ZZZZ</name>
<comment type="caution">
    <text evidence="2">The sequence shown here is derived from an EMBL/GenBank/DDBJ whole genome shotgun (WGS) entry which is preliminary data.</text>
</comment>